<reference evidence="6" key="1">
    <citation type="submission" date="2016-10" db="EMBL/GenBank/DDBJ databases">
        <authorList>
            <person name="Benchimol M."/>
            <person name="Almeida L.G."/>
            <person name="Vasconcelos A.T."/>
            <person name="Perreira-Neves A."/>
            <person name="Rosa I.A."/>
            <person name="Tasca T."/>
            <person name="Bogo M.R."/>
            <person name="de Souza W."/>
        </authorList>
    </citation>
    <scope>NUCLEOTIDE SEQUENCE [LARGE SCALE GENOMIC DNA]</scope>
    <source>
        <strain evidence="6">K</strain>
    </source>
</reference>
<evidence type="ECO:0000256" key="1">
    <source>
        <dbReference type="ARBA" id="ARBA00022737"/>
    </source>
</evidence>
<evidence type="ECO:0000256" key="2">
    <source>
        <dbReference type="ARBA" id="ARBA00023125"/>
    </source>
</evidence>
<dbReference type="PROSITE" id="PS50090">
    <property type="entry name" value="MYB_LIKE"/>
    <property type="match status" value="2"/>
</dbReference>
<dbReference type="Proteomes" id="UP000179807">
    <property type="component" value="Unassembled WGS sequence"/>
</dbReference>
<dbReference type="PANTHER" id="PTHR45614:SF299">
    <property type="entry name" value="MYB-LIKE DNA-BINDING DOMAIN CONTAINING PROTEIN"/>
    <property type="match status" value="1"/>
</dbReference>
<feature type="region of interest" description="Disordered" evidence="3">
    <location>
        <begin position="1"/>
        <end position="26"/>
    </location>
</feature>
<dbReference type="Gene3D" id="1.10.10.60">
    <property type="entry name" value="Homeodomain-like"/>
    <property type="match status" value="2"/>
</dbReference>
<keyword evidence="2" id="KW-0238">DNA-binding</keyword>
<dbReference type="GeneID" id="94827613"/>
<evidence type="ECO:0008006" key="8">
    <source>
        <dbReference type="Google" id="ProtNLM"/>
    </source>
</evidence>
<keyword evidence="7" id="KW-1185">Reference proteome</keyword>
<evidence type="ECO:0000259" key="5">
    <source>
        <dbReference type="PROSITE" id="PS51294"/>
    </source>
</evidence>
<dbReference type="GO" id="GO:0000978">
    <property type="term" value="F:RNA polymerase II cis-regulatory region sequence-specific DNA binding"/>
    <property type="evidence" value="ECO:0007669"/>
    <property type="project" value="TreeGrafter"/>
</dbReference>
<dbReference type="CDD" id="cd00167">
    <property type="entry name" value="SANT"/>
    <property type="match status" value="2"/>
</dbReference>
<dbReference type="VEuPathDB" id="TrichDB:TRFO_06140"/>
<comment type="caution">
    <text evidence="6">The sequence shown here is derived from an EMBL/GenBank/DDBJ whole genome shotgun (WGS) entry which is preliminary data.</text>
</comment>
<evidence type="ECO:0000259" key="4">
    <source>
        <dbReference type="PROSITE" id="PS50090"/>
    </source>
</evidence>
<dbReference type="EMBL" id="MLAK01000782">
    <property type="protein sequence ID" value="OHT04720.1"/>
    <property type="molecule type" value="Genomic_DNA"/>
</dbReference>
<evidence type="ECO:0000313" key="6">
    <source>
        <dbReference type="EMBL" id="OHT04720.1"/>
    </source>
</evidence>
<dbReference type="InterPro" id="IPR017930">
    <property type="entry name" value="Myb_dom"/>
</dbReference>
<dbReference type="PANTHER" id="PTHR45614">
    <property type="entry name" value="MYB PROTEIN-RELATED"/>
    <property type="match status" value="1"/>
</dbReference>
<keyword evidence="1" id="KW-0677">Repeat</keyword>
<feature type="domain" description="HTH myb-type" evidence="5">
    <location>
        <begin position="84"/>
        <end position="134"/>
    </location>
</feature>
<evidence type="ECO:0000256" key="3">
    <source>
        <dbReference type="SAM" id="MobiDB-lite"/>
    </source>
</evidence>
<sequence length="323" mass="36435">MNKSEPSLSSSTTSLTSSPLSNASPSSNVIFKKTKWSPEEDKLLIDSIAKNGTSNWTVVAAALSCRSGKQCRERWMNQLDPNLNKEDWKPVDDILLFTKHSCFGNSWVTIAKFFPGRSPNSIKNRWSWLTRHHYNPFHSVLGKSIDQNKIAEIISSSCQLTQFAQLNSEFLQSSPLTTFPTQVNNSIATNETNNSTITEDNANNNIPINNNAPIVNDCANGSTDENNNQNKMNNSSNSAFSYCNFHQNIDKTEFIKNYEVFSQKDDFDVKAELIARDVLTIDEDNTIDVEFSINDLPDPKMYFFNFNDQPMTDLLTFGDICSF</sequence>
<feature type="domain" description="Myb-like" evidence="4">
    <location>
        <begin position="32"/>
        <end position="79"/>
    </location>
</feature>
<dbReference type="AlphaFoldDB" id="A0A1J4K1Q5"/>
<dbReference type="Pfam" id="PF00249">
    <property type="entry name" value="Myb_DNA-binding"/>
    <property type="match status" value="2"/>
</dbReference>
<dbReference type="SMART" id="SM00717">
    <property type="entry name" value="SANT"/>
    <property type="match status" value="2"/>
</dbReference>
<evidence type="ECO:0000313" key="7">
    <source>
        <dbReference type="Proteomes" id="UP000179807"/>
    </source>
</evidence>
<dbReference type="FunFam" id="1.10.10.60:FF:000010">
    <property type="entry name" value="Transcriptional activator Myb isoform A"/>
    <property type="match status" value="1"/>
</dbReference>
<organism evidence="6 7">
    <name type="scientific">Tritrichomonas foetus</name>
    <dbReference type="NCBI Taxonomy" id="1144522"/>
    <lineage>
        <taxon>Eukaryota</taxon>
        <taxon>Metamonada</taxon>
        <taxon>Parabasalia</taxon>
        <taxon>Tritrichomonadida</taxon>
        <taxon>Tritrichomonadidae</taxon>
        <taxon>Tritrichomonas</taxon>
    </lineage>
</organism>
<dbReference type="PROSITE" id="PS51294">
    <property type="entry name" value="HTH_MYB"/>
    <property type="match status" value="2"/>
</dbReference>
<gene>
    <name evidence="6" type="ORF">TRFO_06140</name>
</gene>
<name>A0A1J4K1Q5_9EUKA</name>
<dbReference type="OrthoDB" id="2350934at2759"/>
<dbReference type="InterPro" id="IPR050560">
    <property type="entry name" value="MYB_TF"/>
</dbReference>
<dbReference type="SUPFAM" id="SSF46689">
    <property type="entry name" value="Homeodomain-like"/>
    <property type="match status" value="1"/>
</dbReference>
<dbReference type="InterPro" id="IPR001005">
    <property type="entry name" value="SANT/Myb"/>
</dbReference>
<feature type="domain" description="Myb-like" evidence="4">
    <location>
        <begin position="80"/>
        <end position="130"/>
    </location>
</feature>
<accession>A0A1J4K1Q5</accession>
<feature type="domain" description="HTH myb-type" evidence="5">
    <location>
        <begin position="28"/>
        <end position="83"/>
    </location>
</feature>
<dbReference type="GO" id="GO:0000981">
    <property type="term" value="F:DNA-binding transcription factor activity, RNA polymerase II-specific"/>
    <property type="evidence" value="ECO:0007669"/>
    <property type="project" value="TreeGrafter"/>
</dbReference>
<proteinExistence type="predicted"/>
<dbReference type="RefSeq" id="XP_068357856.1">
    <property type="nucleotide sequence ID" value="XM_068492909.1"/>
</dbReference>
<dbReference type="GO" id="GO:0005634">
    <property type="term" value="C:nucleus"/>
    <property type="evidence" value="ECO:0007669"/>
    <property type="project" value="TreeGrafter"/>
</dbReference>
<dbReference type="InterPro" id="IPR009057">
    <property type="entry name" value="Homeodomain-like_sf"/>
</dbReference>
<protein>
    <recommendedName>
        <fullName evidence="8">Myb-like DNA-binding domain containing protein</fullName>
    </recommendedName>
</protein>